<dbReference type="AlphaFoldDB" id="A0A6I6ERQ1"/>
<dbReference type="Proteomes" id="UP000422764">
    <property type="component" value="Chromosome"/>
</dbReference>
<keyword evidence="10" id="KW-1185">Reference proteome</keyword>
<feature type="transmembrane region" description="Helical" evidence="8">
    <location>
        <begin position="126"/>
        <end position="147"/>
    </location>
</feature>
<evidence type="ECO:0000256" key="4">
    <source>
        <dbReference type="ARBA" id="ARBA00022475"/>
    </source>
</evidence>
<feature type="transmembrane region" description="Helical" evidence="8">
    <location>
        <begin position="159"/>
        <end position="179"/>
    </location>
</feature>
<feature type="transmembrane region" description="Helical" evidence="8">
    <location>
        <begin position="101"/>
        <end position="120"/>
    </location>
</feature>
<proteinExistence type="inferred from homology"/>
<gene>
    <name evidence="9" type="ORF">GOM49_06940</name>
</gene>
<reference evidence="9 10" key="1">
    <citation type="submission" date="2019-12" db="EMBL/GenBank/DDBJ databases">
        <title>Genome sequenceing of Clostridium bovifaecis.</title>
        <authorList>
            <person name="Yao Y."/>
        </authorList>
    </citation>
    <scope>NUCLEOTIDE SEQUENCE [LARGE SCALE GENOMIC DNA]</scope>
    <source>
        <strain evidence="9 10">BXX</strain>
    </source>
</reference>
<evidence type="ECO:0000256" key="8">
    <source>
        <dbReference type="SAM" id="Phobius"/>
    </source>
</evidence>
<feature type="transmembrane region" description="Helical" evidence="8">
    <location>
        <begin position="36"/>
        <end position="57"/>
    </location>
</feature>
<keyword evidence="6 8" id="KW-1133">Transmembrane helix</keyword>
<dbReference type="Gene3D" id="1.20.1530.20">
    <property type="match status" value="1"/>
</dbReference>
<evidence type="ECO:0000256" key="6">
    <source>
        <dbReference type="ARBA" id="ARBA00022989"/>
    </source>
</evidence>
<dbReference type="GO" id="GO:0055085">
    <property type="term" value="P:transmembrane transport"/>
    <property type="evidence" value="ECO:0007669"/>
    <property type="project" value="InterPro"/>
</dbReference>
<feature type="transmembrane region" description="Helical" evidence="8">
    <location>
        <begin position="220"/>
        <end position="241"/>
    </location>
</feature>
<dbReference type="InterPro" id="IPR038770">
    <property type="entry name" value="Na+/solute_symporter_sf"/>
</dbReference>
<feature type="transmembrane region" description="Helical" evidence="8">
    <location>
        <begin position="6"/>
        <end position="24"/>
    </location>
</feature>
<evidence type="ECO:0000256" key="7">
    <source>
        <dbReference type="ARBA" id="ARBA00023136"/>
    </source>
</evidence>
<keyword evidence="3" id="KW-0813">Transport</keyword>
<protein>
    <submittedName>
        <fullName evidence="9">AEC family transporter</fullName>
    </submittedName>
</protein>
<evidence type="ECO:0000256" key="5">
    <source>
        <dbReference type="ARBA" id="ARBA00022692"/>
    </source>
</evidence>
<feature type="transmembrane region" description="Helical" evidence="8">
    <location>
        <begin position="69"/>
        <end position="89"/>
    </location>
</feature>
<organism evidence="9 10">
    <name type="scientific">Clostridium bovifaecis</name>
    <dbReference type="NCBI Taxonomy" id="2184719"/>
    <lineage>
        <taxon>Bacteria</taxon>
        <taxon>Bacillati</taxon>
        <taxon>Bacillota</taxon>
        <taxon>Clostridia</taxon>
        <taxon>Eubacteriales</taxon>
        <taxon>Clostridiaceae</taxon>
        <taxon>Clostridium</taxon>
    </lineage>
</organism>
<keyword evidence="4" id="KW-1003">Cell membrane</keyword>
<dbReference type="EMBL" id="CP046522">
    <property type="protein sequence ID" value="QGU94870.1"/>
    <property type="molecule type" value="Genomic_DNA"/>
</dbReference>
<dbReference type="Pfam" id="PF03547">
    <property type="entry name" value="Mem_trans"/>
    <property type="match status" value="2"/>
</dbReference>
<evidence type="ECO:0000256" key="2">
    <source>
        <dbReference type="ARBA" id="ARBA00010145"/>
    </source>
</evidence>
<dbReference type="GO" id="GO:0005886">
    <property type="term" value="C:plasma membrane"/>
    <property type="evidence" value="ECO:0007669"/>
    <property type="project" value="UniProtKB-SubCell"/>
</dbReference>
<feature type="transmembrane region" description="Helical" evidence="8">
    <location>
        <begin position="185"/>
        <end position="208"/>
    </location>
</feature>
<dbReference type="InterPro" id="IPR004776">
    <property type="entry name" value="Mem_transp_PIN-like"/>
</dbReference>
<comment type="similarity">
    <text evidence="2">Belongs to the auxin efflux carrier (TC 2.A.69) family.</text>
</comment>
<sequence length="303" mass="33715">MDNDSVFNTVIILFIIMCAGFYGRRKNIISEELNKGLTEVLLRITLPMMIITSFTHTYSKNLGSSMIKLVIYSIVIHVILIVISRFAFFKLPKDKKDILRFVAIFSNCGFMGFPVLKSAYGDLGVLYGSVFNIPFYVFVWTLGIALYTDKKDPHALRKIFFNPGIISVVIGLIIFATSIKLPVAIVSAIKIIGDMTTPLSMMIIGYMISGVKLKEIFKEISLYYGSFVRLIVAPTITYMFFSLMGADKTITNVAVIIEAMPVAAVCAIYAKSANKNPRYASLAVFITTLLSLLTIPVVLYIIN</sequence>
<evidence type="ECO:0000313" key="9">
    <source>
        <dbReference type="EMBL" id="QGU94870.1"/>
    </source>
</evidence>
<evidence type="ECO:0000256" key="1">
    <source>
        <dbReference type="ARBA" id="ARBA00004651"/>
    </source>
</evidence>
<dbReference type="PANTHER" id="PTHR36838:SF1">
    <property type="entry name" value="SLR1864 PROTEIN"/>
    <property type="match status" value="1"/>
</dbReference>
<accession>A0A6I6ERQ1</accession>
<name>A0A6I6ERQ1_9CLOT</name>
<keyword evidence="5 8" id="KW-0812">Transmembrane</keyword>
<feature type="transmembrane region" description="Helical" evidence="8">
    <location>
        <begin position="253"/>
        <end position="270"/>
    </location>
</feature>
<evidence type="ECO:0000313" key="10">
    <source>
        <dbReference type="Proteomes" id="UP000422764"/>
    </source>
</evidence>
<dbReference type="PANTHER" id="PTHR36838">
    <property type="entry name" value="AUXIN EFFLUX CARRIER FAMILY PROTEIN"/>
    <property type="match status" value="1"/>
</dbReference>
<feature type="transmembrane region" description="Helical" evidence="8">
    <location>
        <begin position="282"/>
        <end position="302"/>
    </location>
</feature>
<keyword evidence="7 8" id="KW-0472">Membrane</keyword>
<evidence type="ECO:0000256" key="3">
    <source>
        <dbReference type="ARBA" id="ARBA00022448"/>
    </source>
</evidence>
<comment type="subcellular location">
    <subcellularLocation>
        <location evidence="1">Cell membrane</location>
        <topology evidence="1">Multi-pass membrane protein</topology>
    </subcellularLocation>
</comment>